<comment type="caution">
    <text evidence="9">The sequence shown here is derived from an EMBL/GenBank/DDBJ whole genome shotgun (WGS) entry which is preliminary data.</text>
</comment>
<keyword evidence="6 7" id="KW-0472">Membrane</keyword>
<dbReference type="InterPro" id="IPR018076">
    <property type="entry name" value="T2SS_GspF_dom"/>
</dbReference>
<dbReference type="Gene3D" id="1.20.81.30">
    <property type="entry name" value="Type II secretion system (T2SS), domain F"/>
    <property type="match status" value="2"/>
</dbReference>
<feature type="transmembrane region" description="Helical" evidence="7">
    <location>
        <begin position="123"/>
        <end position="147"/>
    </location>
</feature>
<gene>
    <name evidence="9" type="ORF">CKN69_12680</name>
</gene>
<dbReference type="AlphaFoldDB" id="A0A7Z8G3K5"/>
<evidence type="ECO:0000256" key="1">
    <source>
        <dbReference type="ARBA" id="ARBA00004651"/>
    </source>
</evidence>
<feature type="domain" description="Type II secretion system protein GspF" evidence="8">
    <location>
        <begin position="230"/>
        <end position="349"/>
    </location>
</feature>
<proteinExistence type="inferred from homology"/>
<comment type="similarity">
    <text evidence="2">Belongs to the GSP F family.</text>
</comment>
<evidence type="ECO:0000313" key="10">
    <source>
        <dbReference type="Proteomes" id="UP000297938"/>
    </source>
</evidence>
<feature type="transmembrane region" description="Helical" evidence="7">
    <location>
        <begin position="330"/>
        <end position="351"/>
    </location>
</feature>
<evidence type="ECO:0000313" key="9">
    <source>
        <dbReference type="EMBL" id="TFJ23748.1"/>
    </source>
</evidence>
<keyword evidence="3" id="KW-1003">Cell membrane</keyword>
<dbReference type="EMBL" id="NRPP01000018">
    <property type="protein sequence ID" value="TFJ23748.1"/>
    <property type="molecule type" value="Genomic_DNA"/>
</dbReference>
<name>A0A7Z8G3K5_CARDV</name>
<evidence type="ECO:0000256" key="2">
    <source>
        <dbReference type="ARBA" id="ARBA00005745"/>
    </source>
</evidence>
<dbReference type="GO" id="GO:0005886">
    <property type="term" value="C:plasma membrane"/>
    <property type="evidence" value="ECO:0007669"/>
    <property type="project" value="UniProtKB-SubCell"/>
</dbReference>
<dbReference type="PANTHER" id="PTHR30012:SF0">
    <property type="entry name" value="TYPE II SECRETION SYSTEM PROTEIN F-RELATED"/>
    <property type="match status" value="1"/>
</dbReference>
<dbReference type="Proteomes" id="UP000297938">
    <property type="component" value="Unassembled WGS sequence"/>
</dbReference>
<keyword evidence="4 7" id="KW-0812">Transmembrane</keyword>
<dbReference type="Pfam" id="PF00482">
    <property type="entry name" value="T2SSF"/>
    <property type="match status" value="2"/>
</dbReference>
<feature type="domain" description="Type II secretion system protein GspF" evidence="8">
    <location>
        <begin position="29"/>
        <end position="147"/>
    </location>
</feature>
<feature type="transmembrane region" description="Helical" evidence="7">
    <location>
        <begin position="167"/>
        <end position="193"/>
    </location>
</feature>
<comment type="subcellular location">
    <subcellularLocation>
        <location evidence="1">Cell membrane</location>
        <topology evidence="1">Multi-pass membrane protein</topology>
    </subcellularLocation>
</comment>
<dbReference type="InterPro" id="IPR042094">
    <property type="entry name" value="T2SS_GspF_sf"/>
</dbReference>
<keyword evidence="5 7" id="KW-1133">Transmembrane helix</keyword>
<evidence type="ECO:0000256" key="6">
    <source>
        <dbReference type="ARBA" id="ARBA00023136"/>
    </source>
</evidence>
<reference evidence="9 10" key="1">
    <citation type="journal article" date="2018" name="Int. J. Food Microbiol.">
        <title>Growth of Carnobacterium spp. isolated from chilled vacuum-packaged meat under relevant acidic conditions.</title>
        <authorList>
            <person name="Zhang P."/>
            <person name="Badoni M."/>
            <person name="Ganzle M."/>
            <person name="Yang X."/>
        </authorList>
    </citation>
    <scope>NUCLEOTIDE SEQUENCE [LARGE SCALE GENOMIC DNA]</scope>
    <source>
        <strain evidence="9 10">B2</strain>
    </source>
</reference>
<accession>A0A7Z8G3K5</accession>
<dbReference type="NCBIfam" id="NF041012">
    <property type="entry name" value="T4P_ComGB"/>
    <property type="match status" value="1"/>
</dbReference>
<dbReference type="PANTHER" id="PTHR30012">
    <property type="entry name" value="GENERAL SECRETION PATHWAY PROTEIN"/>
    <property type="match status" value="1"/>
</dbReference>
<dbReference type="InterPro" id="IPR047692">
    <property type="entry name" value="T4P_ComGB"/>
</dbReference>
<dbReference type="InterPro" id="IPR003004">
    <property type="entry name" value="GspF/PilC"/>
</dbReference>
<evidence type="ECO:0000256" key="3">
    <source>
        <dbReference type="ARBA" id="ARBA00022475"/>
    </source>
</evidence>
<organism evidence="9 10">
    <name type="scientific">Carnobacterium divergens</name>
    <name type="common">Lactobacillus divergens</name>
    <dbReference type="NCBI Taxonomy" id="2748"/>
    <lineage>
        <taxon>Bacteria</taxon>
        <taxon>Bacillati</taxon>
        <taxon>Bacillota</taxon>
        <taxon>Bacilli</taxon>
        <taxon>Lactobacillales</taxon>
        <taxon>Carnobacteriaceae</taxon>
        <taxon>Carnobacterium</taxon>
    </lineage>
</organism>
<dbReference type="PRINTS" id="PR00812">
    <property type="entry name" value="BCTERIALGSPF"/>
</dbReference>
<evidence type="ECO:0000256" key="5">
    <source>
        <dbReference type="ARBA" id="ARBA00022989"/>
    </source>
</evidence>
<evidence type="ECO:0000256" key="7">
    <source>
        <dbReference type="SAM" id="Phobius"/>
    </source>
</evidence>
<protein>
    <recommendedName>
        <fullName evidence="8">Type II secretion system protein GspF domain-containing protein</fullName>
    </recommendedName>
</protein>
<evidence type="ECO:0000256" key="4">
    <source>
        <dbReference type="ARBA" id="ARBA00022692"/>
    </source>
</evidence>
<evidence type="ECO:0000259" key="8">
    <source>
        <dbReference type="Pfam" id="PF00482"/>
    </source>
</evidence>
<sequence length="358" mass="41525">MCMDILQKKAISNFKLDKKFTEKRKAYFLIKTGLLVEEGFTLKEALVFLKMIMPKEKALIQSIITGLGEGHEFHQLLKEKNFNQQITTQLYLAQVHGAFGRTVLTTGKTIEEKITQQQKLKKILSYPLLLMGLMIGIVLAMRILLLPHFEQLFQQQNTQEVSFISRFSIGLILHFPSIFIYFVLGGSLILFVFNRRLAQLSAIKKTTFFTYVPFLRKLVKQYYTAYFSIEWSHLFKSGCSMQEIIQLMKQKETLPLMQELAMIMEEELSQGKKFNEIFNQFAFFNQEISFIVFHGETTSKLGAELAIYGQDCQKELLEKLEKGLNWIQPLIFMIVAFFILCVYLALLLPMFTMMEGIG</sequence>